<dbReference type="InterPro" id="IPR001279">
    <property type="entry name" value="Metallo-B-lactamas"/>
</dbReference>
<evidence type="ECO:0000256" key="1">
    <source>
        <dbReference type="SAM" id="MobiDB-lite"/>
    </source>
</evidence>
<dbReference type="Pfam" id="PF00753">
    <property type="entry name" value="Lactamase_B"/>
    <property type="match status" value="1"/>
</dbReference>
<reference evidence="3" key="2">
    <citation type="submission" date="2020-09" db="EMBL/GenBank/DDBJ databases">
        <authorList>
            <person name="Sun Q."/>
            <person name="Zhou Y."/>
        </authorList>
    </citation>
    <scope>NUCLEOTIDE SEQUENCE</scope>
    <source>
        <strain evidence="3">CGMCC 4.7306</strain>
    </source>
</reference>
<dbReference type="SUPFAM" id="SSF56281">
    <property type="entry name" value="Metallo-hydrolase/oxidoreductase"/>
    <property type="match status" value="1"/>
</dbReference>
<name>A0A917W085_9ACTN</name>
<dbReference type="EMBL" id="BMMZ01000001">
    <property type="protein sequence ID" value="GGL46582.1"/>
    <property type="molecule type" value="Genomic_DNA"/>
</dbReference>
<evidence type="ECO:0000259" key="2">
    <source>
        <dbReference type="Pfam" id="PF00753"/>
    </source>
</evidence>
<dbReference type="AlphaFoldDB" id="A0A917W085"/>
<dbReference type="PANTHER" id="PTHR30619">
    <property type="entry name" value="DNA INTERNALIZATION/COMPETENCE PROTEIN COMEC/REC2"/>
    <property type="match status" value="1"/>
</dbReference>
<keyword evidence="4" id="KW-1185">Reference proteome</keyword>
<feature type="domain" description="Metallo-beta-lactamase" evidence="2">
    <location>
        <begin position="29"/>
        <end position="106"/>
    </location>
</feature>
<dbReference type="InterPro" id="IPR036866">
    <property type="entry name" value="RibonucZ/Hydroxyglut_hydro"/>
</dbReference>
<feature type="region of interest" description="Disordered" evidence="1">
    <location>
        <begin position="50"/>
        <end position="70"/>
    </location>
</feature>
<gene>
    <name evidence="3" type="ORF">GCM10011575_00580</name>
</gene>
<dbReference type="PANTHER" id="PTHR30619:SF1">
    <property type="entry name" value="RECOMBINATION PROTEIN 2"/>
    <property type="match status" value="1"/>
</dbReference>
<dbReference type="InterPro" id="IPR052159">
    <property type="entry name" value="Competence_DNA_uptake"/>
</dbReference>
<dbReference type="Proteomes" id="UP000613840">
    <property type="component" value="Unassembled WGS sequence"/>
</dbReference>
<dbReference type="RefSeq" id="WP_188893187.1">
    <property type="nucleotide sequence ID" value="NZ_BMMZ01000001.1"/>
</dbReference>
<comment type="caution">
    <text evidence="3">The sequence shown here is derived from an EMBL/GenBank/DDBJ whole genome shotgun (WGS) entry which is preliminary data.</text>
</comment>
<proteinExistence type="predicted"/>
<dbReference type="Gene3D" id="3.60.15.10">
    <property type="entry name" value="Ribonuclease Z/Hydroxyacylglutathione hydrolase-like"/>
    <property type="match status" value="1"/>
</dbReference>
<evidence type="ECO:0000313" key="4">
    <source>
        <dbReference type="Proteomes" id="UP000613840"/>
    </source>
</evidence>
<accession>A0A917W085</accession>
<protein>
    <recommendedName>
        <fullName evidence="2">Metallo-beta-lactamase domain-containing protein</fullName>
    </recommendedName>
</protein>
<sequence length="403" mass="43941">MTEPAEGPTKQTVPAWSRGWLEIRQLATGRGNCALIIAPDGTSYVVDVGESHREARSSTAPKPDGSRRPGEWAARYIARHLPEGGRDRIDYLIATHLHGDHIGEVGGENGVTGPASADGSYVLTGIPDLAQHLEIGMLVDRAFPSYDYPQSLEDPTVSNYRNFVQARVHGGGSVARIEVGATDQLAPRTDPQAFPGFSVRGLAANGVVWAGSGNHTRSLFPDLDQLPPDQYPTENMCSLALLFSYGAFRFYTGGDLPFATADGAESWRDIETPVARAAGPVDVAVLNHHGYVDADGPEFVRALRPQVFVGSGWDSCHPTIEVLARLLDRRLYPQDREVLVTNMMEENRIVNRRLDECGSDEGHIVIRVAPGGSTFEVNILDNSDEEDRLLKTFGPYQSGRARR</sequence>
<evidence type="ECO:0000313" key="3">
    <source>
        <dbReference type="EMBL" id="GGL46582.1"/>
    </source>
</evidence>
<organism evidence="3 4">
    <name type="scientific">Microlunatus endophyticus</name>
    <dbReference type="NCBI Taxonomy" id="1716077"/>
    <lineage>
        <taxon>Bacteria</taxon>
        <taxon>Bacillati</taxon>
        <taxon>Actinomycetota</taxon>
        <taxon>Actinomycetes</taxon>
        <taxon>Propionibacteriales</taxon>
        <taxon>Propionibacteriaceae</taxon>
        <taxon>Microlunatus</taxon>
    </lineage>
</organism>
<reference evidence="3" key="1">
    <citation type="journal article" date="2014" name="Int. J. Syst. Evol. Microbiol.">
        <title>Complete genome sequence of Corynebacterium casei LMG S-19264T (=DSM 44701T), isolated from a smear-ripened cheese.</title>
        <authorList>
            <consortium name="US DOE Joint Genome Institute (JGI-PGF)"/>
            <person name="Walter F."/>
            <person name="Albersmeier A."/>
            <person name="Kalinowski J."/>
            <person name="Ruckert C."/>
        </authorList>
    </citation>
    <scope>NUCLEOTIDE SEQUENCE</scope>
    <source>
        <strain evidence="3">CGMCC 4.7306</strain>
    </source>
</reference>